<organism evidence="2 3">
    <name type="scientific">marine gamma proteobacterium HTCC2143</name>
    <dbReference type="NCBI Taxonomy" id="247633"/>
    <lineage>
        <taxon>Bacteria</taxon>
        <taxon>Pseudomonadati</taxon>
        <taxon>Pseudomonadota</taxon>
        <taxon>Gammaproteobacteria</taxon>
        <taxon>Cellvibrionales</taxon>
        <taxon>Spongiibacteraceae</taxon>
        <taxon>BD1-7 clade</taxon>
    </lineage>
</organism>
<protein>
    <submittedName>
        <fullName evidence="2">Uncharacterized protein</fullName>
    </submittedName>
</protein>
<accession>A0YFN0</accession>
<comment type="caution">
    <text evidence="2">The sequence shown here is derived from an EMBL/GenBank/DDBJ whole genome shotgun (WGS) entry which is preliminary data.</text>
</comment>
<evidence type="ECO:0000313" key="2">
    <source>
        <dbReference type="EMBL" id="EAW30444.1"/>
    </source>
</evidence>
<dbReference type="STRING" id="247633.GP2143_09570"/>
<evidence type="ECO:0000313" key="3">
    <source>
        <dbReference type="Proteomes" id="UP000004931"/>
    </source>
</evidence>
<dbReference type="Proteomes" id="UP000004931">
    <property type="component" value="Unassembled WGS sequence"/>
</dbReference>
<keyword evidence="1" id="KW-0812">Transmembrane</keyword>
<keyword evidence="3" id="KW-1185">Reference proteome</keyword>
<gene>
    <name evidence="2" type="ORF">GP2143_09570</name>
</gene>
<dbReference type="EMBL" id="AAVT01000008">
    <property type="protein sequence ID" value="EAW30444.1"/>
    <property type="molecule type" value="Genomic_DNA"/>
</dbReference>
<feature type="transmembrane region" description="Helical" evidence="1">
    <location>
        <begin position="38"/>
        <end position="56"/>
    </location>
</feature>
<keyword evidence="1" id="KW-0472">Membrane</keyword>
<proteinExistence type="predicted"/>
<evidence type="ECO:0000256" key="1">
    <source>
        <dbReference type="SAM" id="Phobius"/>
    </source>
</evidence>
<dbReference type="AlphaFoldDB" id="A0YFN0"/>
<keyword evidence="1" id="KW-1133">Transmembrane helix</keyword>
<reference evidence="2 3" key="1">
    <citation type="journal article" date="2010" name="J. Bacteriol.">
        <title>Genome sequence of the oligotrophic marine Gammaproteobacterium HTCC2143, isolated from the Oregon Coast.</title>
        <authorList>
            <person name="Oh H.M."/>
            <person name="Kang I."/>
            <person name="Ferriera S."/>
            <person name="Giovannoni S.J."/>
            <person name="Cho J.C."/>
        </authorList>
    </citation>
    <scope>NUCLEOTIDE SEQUENCE [LARGE SCALE GENOMIC DNA]</scope>
    <source>
        <strain evidence="2 3">HTCC2143</strain>
    </source>
</reference>
<sequence length="63" mass="7114">MLMVNLLIILSALAVVLALVVYLTSRFAKPMDAERQRMLSRVAMVLIMLLLMGRLLQQWIGGQ</sequence>
<name>A0YFN0_9GAMM</name>